<sequence>LWFDGATWSYHGSVPMYFPGCKCGFCRERFRADTGHELPEGIDWESRTFREWVNWRYDVLMGVLRNIVDAVHEVNPDAAICYNNYRRRAGSGGNGWSTAIPMRRLDLDMVMSGELDGFPGQADVQMKINRAYRCKRGAESWWPLCDHWYLWVPDTQPLSAVQSVLGCISAGGVASTGVGVETKKMAYVLRAMQDAAAPRMPYLGGETVEYAAIVASQQTMDFLGRNEPKPVWDDIHGANELLRHAHLQSSVIFDGDLEAHDLA</sequence>
<accession>X0VZG8</accession>
<gene>
    <name evidence="1" type="ORF">S01H1_46968</name>
</gene>
<protein>
    <submittedName>
        <fullName evidence="1">Uncharacterized protein</fullName>
    </submittedName>
</protein>
<feature type="non-terminal residue" evidence="1">
    <location>
        <position position="263"/>
    </location>
</feature>
<comment type="caution">
    <text evidence="1">The sequence shown here is derived from an EMBL/GenBank/DDBJ whole genome shotgun (WGS) entry which is preliminary data.</text>
</comment>
<reference evidence="1" key="1">
    <citation type="journal article" date="2014" name="Front. Microbiol.">
        <title>High frequency of phylogenetically diverse reductive dehalogenase-homologous genes in deep subseafloor sedimentary metagenomes.</title>
        <authorList>
            <person name="Kawai M."/>
            <person name="Futagami T."/>
            <person name="Toyoda A."/>
            <person name="Takaki Y."/>
            <person name="Nishi S."/>
            <person name="Hori S."/>
            <person name="Arai W."/>
            <person name="Tsubouchi T."/>
            <person name="Morono Y."/>
            <person name="Uchiyama I."/>
            <person name="Ito T."/>
            <person name="Fujiyama A."/>
            <person name="Inagaki F."/>
            <person name="Takami H."/>
        </authorList>
    </citation>
    <scope>NUCLEOTIDE SEQUENCE</scope>
    <source>
        <strain evidence="1">Expedition CK06-06</strain>
    </source>
</reference>
<name>X0VZG8_9ZZZZ</name>
<feature type="non-terminal residue" evidence="1">
    <location>
        <position position="1"/>
    </location>
</feature>
<dbReference type="AlphaFoldDB" id="X0VZG8"/>
<proteinExistence type="predicted"/>
<evidence type="ECO:0000313" key="1">
    <source>
        <dbReference type="EMBL" id="GAG17833.1"/>
    </source>
</evidence>
<dbReference type="EMBL" id="BARS01030093">
    <property type="protein sequence ID" value="GAG17833.1"/>
    <property type="molecule type" value="Genomic_DNA"/>
</dbReference>
<organism evidence="1">
    <name type="scientific">marine sediment metagenome</name>
    <dbReference type="NCBI Taxonomy" id="412755"/>
    <lineage>
        <taxon>unclassified sequences</taxon>
        <taxon>metagenomes</taxon>
        <taxon>ecological metagenomes</taxon>
    </lineage>
</organism>